<evidence type="ECO:0000313" key="4">
    <source>
        <dbReference type="EMBL" id="OGZ27444.1"/>
    </source>
</evidence>
<evidence type="ECO:0000313" key="5">
    <source>
        <dbReference type="Proteomes" id="UP000177740"/>
    </source>
</evidence>
<evidence type="ECO:0000256" key="1">
    <source>
        <dbReference type="ARBA" id="ARBA00022801"/>
    </source>
</evidence>
<protein>
    <submittedName>
        <fullName evidence="4">DNA mismatch repair protein MutT</fullName>
    </submittedName>
</protein>
<comment type="similarity">
    <text evidence="2">Belongs to the Nudix hydrolase family.</text>
</comment>
<dbReference type="FunFam" id="3.90.79.10:FF:000060">
    <property type="entry name" value="Nudix hydrolase 1"/>
    <property type="match status" value="1"/>
</dbReference>
<accession>A0A1G2ENR5</accession>
<dbReference type="GO" id="GO:0035539">
    <property type="term" value="F:8-oxo-7,8-dihydrodeoxyguanosine triphosphate pyrophosphatase activity"/>
    <property type="evidence" value="ECO:0007669"/>
    <property type="project" value="TreeGrafter"/>
</dbReference>
<dbReference type="InterPro" id="IPR020476">
    <property type="entry name" value="Nudix_hydrolase"/>
</dbReference>
<dbReference type="PANTHER" id="PTHR16099:SF5">
    <property type="entry name" value="NUCLEOTIDE TRIPHOSPHATE DIPHOSPHATASE NUDT15"/>
    <property type="match status" value="1"/>
</dbReference>
<dbReference type="Proteomes" id="UP000177740">
    <property type="component" value="Unassembled WGS sequence"/>
</dbReference>
<dbReference type="GO" id="GO:0005829">
    <property type="term" value="C:cytosol"/>
    <property type="evidence" value="ECO:0007669"/>
    <property type="project" value="TreeGrafter"/>
</dbReference>
<dbReference type="Gene3D" id="3.90.79.10">
    <property type="entry name" value="Nucleoside Triphosphate Pyrophosphohydrolase"/>
    <property type="match status" value="1"/>
</dbReference>
<dbReference type="GO" id="GO:0006203">
    <property type="term" value="P:dGTP catabolic process"/>
    <property type="evidence" value="ECO:0007669"/>
    <property type="project" value="TreeGrafter"/>
</dbReference>
<dbReference type="Pfam" id="PF00293">
    <property type="entry name" value="NUDIX"/>
    <property type="match status" value="1"/>
</dbReference>
<sequence length="140" mass="16313">MENKENRPKVGVGVFVIKDGKVLLGKRKNSHGAGAWCFAGGHLEYGESWEECAIRETIEETGLKIKNIRFATATNDIFEKENKHYITIFMLADYDGGELKIMEPDKCEKWDWFEWKEEKLPKPLFIPQQNLLKQKYSPFK</sequence>
<dbReference type="AlphaFoldDB" id="A0A1G2ENR5"/>
<evidence type="ECO:0000259" key="3">
    <source>
        <dbReference type="PROSITE" id="PS51462"/>
    </source>
</evidence>
<dbReference type="PANTHER" id="PTHR16099">
    <property type="entry name" value="8-OXO-DGTP DIPHOSPHATES NUDT15"/>
    <property type="match status" value="1"/>
</dbReference>
<organism evidence="4 5">
    <name type="scientific">Candidatus Nealsonbacteria bacterium RIFOXYB1_FULL_40_15</name>
    <dbReference type="NCBI Taxonomy" id="1801677"/>
    <lineage>
        <taxon>Bacteria</taxon>
        <taxon>Candidatus Nealsoniibacteriota</taxon>
    </lineage>
</organism>
<dbReference type="InterPro" id="IPR015797">
    <property type="entry name" value="NUDIX_hydrolase-like_dom_sf"/>
</dbReference>
<feature type="domain" description="Nudix hydrolase" evidence="3">
    <location>
        <begin position="5"/>
        <end position="136"/>
    </location>
</feature>
<keyword evidence="1 2" id="KW-0378">Hydrolase</keyword>
<dbReference type="STRING" id="1801677.A2365_03140"/>
<dbReference type="PRINTS" id="PR00502">
    <property type="entry name" value="NUDIXFAMILY"/>
</dbReference>
<dbReference type="PROSITE" id="PS51462">
    <property type="entry name" value="NUDIX"/>
    <property type="match status" value="1"/>
</dbReference>
<dbReference type="CDD" id="cd04678">
    <property type="entry name" value="NUDIX_MTH2_Nudt15"/>
    <property type="match status" value="1"/>
</dbReference>
<proteinExistence type="inferred from homology"/>
<dbReference type="PROSITE" id="PS00893">
    <property type="entry name" value="NUDIX_BOX"/>
    <property type="match status" value="1"/>
</dbReference>
<dbReference type="SUPFAM" id="SSF55811">
    <property type="entry name" value="Nudix"/>
    <property type="match status" value="1"/>
</dbReference>
<reference evidence="4 5" key="1">
    <citation type="journal article" date="2016" name="Nat. Commun.">
        <title>Thousands of microbial genomes shed light on interconnected biogeochemical processes in an aquifer system.</title>
        <authorList>
            <person name="Anantharaman K."/>
            <person name="Brown C.T."/>
            <person name="Hug L.A."/>
            <person name="Sharon I."/>
            <person name="Castelle C.J."/>
            <person name="Probst A.J."/>
            <person name="Thomas B.C."/>
            <person name="Singh A."/>
            <person name="Wilkins M.J."/>
            <person name="Karaoz U."/>
            <person name="Brodie E.L."/>
            <person name="Williams K.H."/>
            <person name="Hubbard S.S."/>
            <person name="Banfield J.F."/>
        </authorList>
    </citation>
    <scope>NUCLEOTIDE SEQUENCE [LARGE SCALE GENOMIC DNA]</scope>
</reference>
<dbReference type="EMBL" id="MHMM01000006">
    <property type="protein sequence ID" value="OGZ27444.1"/>
    <property type="molecule type" value="Genomic_DNA"/>
</dbReference>
<dbReference type="InterPro" id="IPR020084">
    <property type="entry name" value="NUDIX_hydrolase_CS"/>
</dbReference>
<gene>
    <name evidence="4" type="ORF">A2365_03140</name>
</gene>
<evidence type="ECO:0000256" key="2">
    <source>
        <dbReference type="RuleBase" id="RU003476"/>
    </source>
</evidence>
<dbReference type="InterPro" id="IPR000086">
    <property type="entry name" value="NUDIX_hydrolase_dom"/>
</dbReference>
<name>A0A1G2ENR5_9BACT</name>
<comment type="caution">
    <text evidence="4">The sequence shown here is derived from an EMBL/GenBank/DDBJ whole genome shotgun (WGS) entry which is preliminary data.</text>
</comment>